<evidence type="ECO:0008006" key="4">
    <source>
        <dbReference type="Google" id="ProtNLM"/>
    </source>
</evidence>
<gene>
    <name evidence="2" type="ORF">LMG29739_02829</name>
</gene>
<dbReference type="InterPro" id="IPR021330">
    <property type="entry name" value="DUF2939"/>
</dbReference>
<keyword evidence="3" id="KW-1185">Reference proteome</keyword>
<dbReference type="Proteomes" id="UP000494329">
    <property type="component" value="Unassembled WGS sequence"/>
</dbReference>
<feature type="compositionally biased region" description="Pro residues" evidence="1">
    <location>
        <begin position="168"/>
        <end position="188"/>
    </location>
</feature>
<dbReference type="Pfam" id="PF11159">
    <property type="entry name" value="DUF2939"/>
    <property type="match status" value="1"/>
</dbReference>
<sequence>MTIRTDRAARAINGRMVRGMNGSIRRPMLVSLVAIVVLVALAFVYASPYIALDRLKRAADARDAATVNQYVDFPSLRESLKEQLGGLLKRRLDAESHGNPLAALGAMIGVALIGPWVDAYATPDGVAALLNGMPPRGEPGERPPPPPDAPASTDNGQTAAEPSSARPSAPPADNPSQPPHPPQPPQPPQTTAAYRGINEFVVTYQHGVGDTRYAAIFRRAGLFTWKLAAVDLNG</sequence>
<accession>A0A6J5DVP0</accession>
<evidence type="ECO:0000256" key="1">
    <source>
        <dbReference type="SAM" id="MobiDB-lite"/>
    </source>
</evidence>
<protein>
    <recommendedName>
        <fullName evidence="4">DUF2939 domain-containing protein</fullName>
    </recommendedName>
</protein>
<organism evidence="2 3">
    <name type="scientific">Paraburkholderia solisilvae</name>
    <dbReference type="NCBI Taxonomy" id="624376"/>
    <lineage>
        <taxon>Bacteria</taxon>
        <taxon>Pseudomonadati</taxon>
        <taxon>Pseudomonadota</taxon>
        <taxon>Betaproteobacteria</taxon>
        <taxon>Burkholderiales</taxon>
        <taxon>Burkholderiaceae</taxon>
        <taxon>Paraburkholderia</taxon>
    </lineage>
</organism>
<dbReference type="AlphaFoldDB" id="A0A6J5DVP0"/>
<reference evidence="2 3" key="1">
    <citation type="submission" date="2020-04" db="EMBL/GenBank/DDBJ databases">
        <authorList>
            <person name="De Canck E."/>
        </authorList>
    </citation>
    <scope>NUCLEOTIDE SEQUENCE [LARGE SCALE GENOMIC DNA]</scope>
    <source>
        <strain evidence="2 3">LMG 29739</strain>
    </source>
</reference>
<evidence type="ECO:0000313" key="2">
    <source>
        <dbReference type="EMBL" id="CAB3758043.1"/>
    </source>
</evidence>
<dbReference type="EMBL" id="CADIKF010000020">
    <property type="protein sequence ID" value="CAB3758043.1"/>
    <property type="molecule type" value="Genomic_DNA"/>
</dbReference>
<proteinExistence type="predicted"/>
<feature type="region of interest" description="Disordered" evidence="1">
    <location>
        <begin position="130"/>
        <end position="191"/>
    </location>
</feature>
<name>A0A6J5DVP0_9BURK</name>
<evidence type="ECO:0000313" key="3">
    <source>
        <dbReference type="Proteomes" id="UP000494329"/>
    </source>
</evidence>